<dbReference type="InterPro" id="IPR013785">
    <property type="entry name" value="Aldolase_TIM"/>
</dbReference>
<dbReference type="GO" id="GO:0016020">
    <property type="term" value="C:membrane"/>
    <property type="evidence" value="ECO:0007669"/>
    <property type="project" value="InterPro"/>
</dbReference>
<dbReference type="InterPro" id="IPR016062">
    <property type="entry name" value="TM1410-rel"/>
</dbReference>
<dbReference type="SUPFAM" id="SSF51445">
    <property type="entry name" value="(Trans)glycosidases"/>
    <property type="match status" value="1"/>
</dbReference>
<proteinExistence type="predicted"/>
<dbReference type="PANTHER" id="PTHR35882:SF2">
    <property type="entry name" value="PELA"/>
    <property type="match status" value="1"/>
</dbReference>
<evidence type="ECO:0000259" key="1">
    <source>
        <dbReference type="Pfam" id="PF03537"/>
    </source>
</evidence>
<dbReference type="RefSeq" id="WP_211939363.1">
    <property type="nucleotide sequence ID" value="NZ_CP073078.1"/>
</dbReference>
<dbReference type="InterPro" id="IPR001343">
    <property type="entry name" value="Hemolysn_Ca-bd"/>
</dbReference>
<dbReference type="Proteomes" id="UP000676409">
    <property type="component" value="Chromosome"/>
</dbReference>
<dbReference type="Gene3D" id="2.60.40.3440">
    <property type="match status" value="9"/>
</dbReference>
<dbReference type="GO" id="GO:0005509">
    <property type="term" value="F:calcium ion binding"/>
    <property type="evidence" value="ECO:0007669"/>
    <property type="project" value="InterPro"/>
</dbReference>
<dbReference type="InterPro" id="IPR004352">
    <property type="entry name" value="GH114_TIM-barrel"/>
</dbReference>
<dbReference type="Pfam" id="PF03537">
    <property type="entry name" value="Glyco_hydro_114"/>
    <property type="match status" value="1"/>
</dbReference>
<organism evidence="2 3">
    <name type="scientific">Phenylobacterium montanum</name>
    <dbReference type="NCBI Taxonomy" id="2823693"/>
    <lineage>
        <taxon>Bacteria</taxon>
        <taxon>Pseudomonadati</taxon>
        <taxon>Pseudomonadota</taxon>
        <taxon>Alphaproteobacteria</taxon>
        <taxon>Caulobacterales</taxon>
        <taxon>Caulobacteraceae</taxon>
        <taxon>Phenylobacterium</taxon>
    </lineage>
</organism>
<dbReference type="InterPro" id="IPR015919">
    <property type="entry name" value="Cadherin-like_sf"/>
</dbReference>
<dbReference type="SUPFAM" id="SSF49313">
    <property type="entry name" value="Cadherin-like"/>
    <property type="match status" value="1"/>
</dbReference>
<keyword evidence="3" id="KW-1185">Reference proteome</keyword>
<dbReference type="PANTHER" id="PTHR35882">
    <property type="entry name" value="PELA"/>
    <property type="match status" value="1"/>
</dbReference>
<dbReference type="Pfam" id="PF17963">
    <property type="entry name" value="Big_9"/>
    <property type="match status" value="9"/>
</dbReference>
<sequence>MPITISQVQSFLYLIGSGATTPNIAQEIGSSQENLIILGGTASDPALNMSVANPNGSKIILGYTDLTEASKWEEPSLFSGTSLPSWFGNANPNWPGVYSVQYWNPAWEQAIFARINQLVSQGYNGIFLDVASGDSEWAAGNSFGNPTNANATQELGTLITDIRAYVNGLHLATPFYIVANNPQTVALQDPAALQSLDAIFNETLYYGSTSSGGTVTPYALPASNQNYVENVVGPAYNASGVPVLGSDYTSTGNLAQDFQSFAAYSAMGWIPSVVNAANTTSTLTSGPYMAMAVAANPTVQGSLNLVNFLSGGLVANATLIGGNQGDFFIGGPGQNTIRAGSGNDTIYAHPAAAALKGVLSFQLAGDWLGSHSAPTLEVLVNGHVVQAPLAITQNMNASGYSWQTVTVSTAGLGPITSVELLAGGTSWTSSSNYDLLFLKSASYEGHSIPISQLTYSSGAGISSGSSVASLGVNGNATLAGSNLPASTFLANTSDVIDGGAGTNTVVYRAASTQYDIVREANGKVLVTALATAEGPDLISNIQTLQFADKSIAIASTPTAAPAYAAVAGQALSVSAASGVLAATTDYNGLTLTASLAANGGPAHGTLTLNANGSFTYTANAGYVGTDSFTYLAKDGLSAGTPITVTLNVAAGSASPPVTHAASYNDQAGHTLSVAAASGVLSADTDPNGLAMTASLTTNGGPSHGTLTLNADGSFTYTPTLGYAGTDSFTYIASDSLGSSAPTTVTLNVAAGTVATQAASYGANAGHALTVNAASGVLAGDTDPNGLAMTATLATNGGPQHGALTLNADGSFTYTPTAGYAGTDSFTYIASDSLGSSAPTTVTLNVTAGTIATQAASYSAQANQSLSVTAANGVLAGDSDPNGLAMTASLATNGGPSHGTLTLNADGSFTYTANAGYAGTDSFTYIASDGLGSSAPTTVTLNVGAGTIATQAGVYSAHAGQSLSVTAANGVLAGDSDSNGLAMTASLATNGGPAHGTLTLNADGSFTYTPTAGYAGADSFTYVASDSLGSSAPTTVTLNVAAGTIATQAGAYSAHAGQGLSVTAANGVLAGDTDPNGLAMTASLAANGAPAHGTLTLNADGSFTYTPTLGFAGTDSFTYIASDSLGSSGPTTVTVNVVDPPPTGNADTYAVVGGKQTVIAAGQGVLANDVDNNGLSLTAVLAPNGGPSHGTLTLDANGSFTYTPNAGFAGTDSFTYVASDSLGSSAPTTVTLNVAAGTIVTQASGYSVHAGKTLSVAASNGVLTHDTDPNGLAMTAVLATNGGPSHGTLTLNANGSFTYTPTLGFAGTDHFTYIAKDSLGASAPTTVTVNVVDPPPTATPDTYAIAGDKVATVAAAQGVLANDVDNNGISLSAVLAPNGGPKHGTLTLNADGSFTYTPTLGFVGTDSFTYLAQDSLSSTPATVTLNVAPQRIIGGTGNDTYYVYNSADQVIVASNVHNETIVAACNYTLPSHVGNLVLNGSGLTGTSAASWGSLTSTGGANTLVGQGDHTSFFVNNSGDQVVARAGAVGDIVYSSVSYAMPANVHDLRLTASGLTATGSAAGGNILTSIHGGDTLIGGAGGNDIFIVSHANDVIQVAAGTPNETVEAYSNFSLPANVQTLIGEGLQSIKLVGNAMNNTIVANLGADTLTGGGGADTFVVNTASSGTTITDFTAADRIDISAFLNGGLHPTFTDHGTYSTVDFSNGKHITLLGVHASSLSLSGHYVV</sequence>
<dbReference type="InterPro" id="IPR017853">
    <property type="entry name" value="GH"/>
</dbReference>
<dbReference type="SUPFAM" id="SSF51120">
    <property type="entry name" value="beta-Roll"/>
    <property type="match status" value="2"/>
</dbReference>
<dbReference type="InterPro" id="IPR011049">
    <property type="entry name" value="Serralysin-like_metalloprot_C"/>
</dbReference>
<dbReference type="Gene3D" id="3.20.20.70">
    <property type="entry name" value="Aldolase class I"/>
    <property type="match status" value="1"/>
</dbReference>
<name>A0A975IXE2_9CAUL</name>
<dbReference type="PRINTS" id="PR01545">
    <property type="entry name" value="THEMAYE10DUF"/>
</dbReference>
<feature type="domain" description="Glycoside-hydrolase family GH114 TIM-barrel" evidence="1">
    <location>
        <begin position="58"/>
        <end position="263"/>
    </location>
</feature>
<dbReference type="KEGG" id="caul:KCG34_05375"/>
<reference evidence="2" key="1">
    <citation type="submission" date="2021-04" db="EMBL/GenBank/DDBJ databases">
        <title>The complete genome sequence of Caulobacter sp. S6.</title>
        <authorList>
            <person name="Tang Y."/>
            <person name="Ouyang W."/>
            <person name="Liu Q."/>
            <person name="Huang B."/>
            <person name="Guo Z."/>
            <person name="Lei P."/>
        </authorList>
    </citation>
    <scope>NUCLEOTIDE SEQUENCE</scope>
    <source>
        <strain evidence="2">S6</strain>
    </source>
</reference>
<dbReference type="NCBIfam" id="NF012211">
    <property type="entry name" value="tand_rpt_95"/>
    <property type="match status" value="9"/>
</dbReference>
<dbReference type="Pfam" id="PF00353">
    <property type="entry name" value="HemolysinCabind"/>
    <property type="match status" value="2"/>
</dbReference>
<dbReference type="Gene3D" id="2.150.10.10">
    <property type="entry name" value="Serralysin-like metalloprotease, C-terminal"/>
    <property type="match status" value="1"/>
</dbReference>
<evidence type="ECO:0000313" key="3">
    <source>
        <dbReference type="Proteomes" id="UP000676409"/>
    </source>
</evidence>
<evidence type="ECO:0000313" key="2">
    <source>
        <dbReference type="EMBL" id="QUD89311.1"/>
    </source>
</evidence>
<accession>A0A975IXE2</accession>
<dbReference type="EMBL" id="CP073078">
    <property type="protein sequence ID" value="QUD89311.1"/>
    <property type="molecule type" value="Genomic_DNA"/>
</dbReference>
<gene>
    <name evidence="2" type="ORF">KCG34_05375</name>
</gene>
<protein>
    <submittedName>
        <fullName evidence="2">Tandem-95 repeat protein</fullName>
    </submittedName>
</protein>